<keyword evidence="1" id="KW-0653">Protein transport</keyword>
<comment type="similarity">
    <text evidence="1">Belongs to the SDA1 family.</text>
</comment>
<feature type="region of interest" description="Disordered" evidence="2">
    <location>
        <begin position="463"/>
        <end position="485"/>
    </location>
</feature>
<dbReference type="SUPFAM" id="SSF48371">
    <property type="entry name" value="ARM repeat"/>
    <property type="match status" value="1"/>
</dbReference>
<evidence type="ECO:0000259" key="3">
    <source>
        <dbReference type="Pfam" id="PF08158"/>
    </source>
</evidence>
<dbReference type="InterPro" id="IPR027312">
    <property type="entry name" value="Sda1"/>
</dbReference>
<reference evidence="4" key="1">
    <citation type="submission" date="2022-03" db="EMBL/GenBank/DDBJ databases">
        <title>Draft genome sequence of Aduncisulcus paluster, a free-living microaerophilic Fornicata.</title>
        <authorList>
            <person name="Yuyama I."/>
            <person name="Kume K."/>
            <person name="Tamura T."/>
            <person name="Inagaki Y."/>
            <person name="Hashimoto T."/>
        </authorList>
    </citation>
    <scope>NUCLEOTIDE SEQUENCE</scope>
    <source>
        <strain evidence="4">NY0171</strain>
    </source>
</reference>
<feature type="compositionally biased region" description="Acidic residues" evidence="2">
    <location>
        <begin position="520"/>
        <end position="534"/>
    </location>
</feature>
<gene>
    <name evidence="4" type="ORF">ADUPG1_009447</name>
</gene>
<feature type="region of interest" description="Disordered" evidence="2">
    <location>
        <begin position="616"/>
        <end position="717"/>
    </location>
</feature>
<evidence type="ECO:0000256" key="1">
    <source>
        <dbReference type="RuleBase" id="RU365057"/>
    </source>
</evidence>
<comment type="caution">
    <text evidence="4">The sequence shown here is derived from an EMBL/GenBank/DDBJ whole genome shotgun (WGS) entry which is preliminary data.</text>
</comment>
<feature type="compositionally biased region" description="Basic and acidic residues" evidence="2">
    <location>
        <begin position="655"/>
        <end position="669"/>
    </location>
</feature>
<name>A0ABQ5KVJ9_9EUKA</name>
<organism evidence="4 5">
    <name type="scientific">Aduncisulcus paluster</name>
    <dbReference type="NCBI Taxonomy" id="2918883"/>
    <lineage>
        <taxon>Eukaryota</taxon>
        <taxon>Metamonada</taxon>
        <taxon>Carpediemonas-like organisms</taxon>
        <taxon>Aduncisulcus</taxon>
    </lineage>
</organism>
<proteinExistence type="inferred from homology"/>
<dbReference type="Pfam" id="PF08158">
    <property type="entry name" value="SDA1_HEAT"/>
    <property type="match status" value="1"/>
</dbReference>
<keyword evidence="1" id="KW-0690">Ribosome biogenesis</keyword>
<dbReference type="PANTHER" id="PTHR12730">
    <property type="entry name" value="HSDA/SDA1-RELATED"/>
    <property type="match status" value="1"/>
</dbReference>
<dbReference type="Proteomes" id="UP001057375">
    <property type="component" value="Unassembled WGS sequence"/>
</dbReference>
<feature type="domain" description="SDA1 N-terminal" evidence="3">
    <location>
        <begin position="52"/>
        <end position="435"/>
    </location>
</feature>
<keyword evidence="5" id="KW-1185">Reference proteome</keyword>
<feature type="compositionally biased region" description="Basic and acidic residues" evidence="2">
    <location>
        <begin position="463"/>
        <end position="483"/>
    </location>
</feature>
<evidence type="ECO:0000256" key="2">
    <source>
        <dbReference type="SAM" id="MobiDB-lite"/>
    </source>
</evidence>
<accession>A0ABQ5KVJ9</accession>
<feature type="region of interest" description="Disordered" evidence="2">
    <location>
        <begin position="508"/>
        <end position="559"/>
    </location>
</feature>
<feature type="compositionally biased region" description="Acidic residues" evidence="2">
    <location>
        <begin position="684"/>
        <end position="717"/>
    </location>
</feature>
<comment type="subcellular location">
    <subcellularLocation>
        <location evidence="1">Nucleus</location>
        <location evidence="1">Nucleolus</location>
    </subcellularLocation>
</comment>
<sequence>MDLRRLQYSCKKDPESFKDELLQQKLRYFSYLEVFKLKPNKRHSSFGELIGFCCAVAPSYPSELADYPKSLCSMLDDYATVMHPEFRYQVIHGLIILRGKDVIQPLDILPLFFRLLRIHDKQLRRTVTRFIVGDIKRINVQKRNVKVNARLQGFLFRMVRDPSPLAAKRSLLIMAELYAKNIWHDKKTVNVVAEAAFHKEQVVIEAAVFVLLHMDTAEAVRLASSCKDDDQDDDDAEKDTRLAELQRQYSKEKGKGWISSKKRDKNVKKLASKIKRFESLKEKSDPLTRGDLAATAILLINNPQRYAERLLSLVEKGRSRYKVRTLMLELISRLISAHSLLVPDIYPYLERYLRPKQDQVVTMLKITVQSCHSLVPPELLLPIVKKLQLEFTTDGAATNVIIVGVTSLREMCSRVPLLLTSEPTLVTSITSLKKMKDKGVAMSVRGFINLVREIAPSLLKRKERDRETVERMRSGEQAEREEALGYGVFKPRTRIDGAELLEKLAEQRKAEEQAMASGEFFDDEEEEEEEGEDNEGQKKEGADGEESSDSESSFIRHTDLSALTHEEFEALLLSQDTNALDKQRSRIIEQYNSLKSWKKREKMLERERKILKRIKAGKEWIEAQGGEVEEAIEREKERRRAKDAPKVKSTHSHSSHGEGEKEEHSQGEGEKEDEGEKEEHSDGEYEELEEIDEEELEEMEDEEEEDEEEEEEDEQEE</sequence>
<dbReference type="InterPro" id="IPR016024">
    <property type="entry name" value="ARM-type_fold"/>
</dbReference>
<protein>
    <recommendedName>
        <fullName evidence="1">Protein SDA1</fullName>
    </recommendedName>
</protein>
<comment type="function">
    <text evidence="1">Required for 60S pre-ribosomal subunits export to the cytoplasm.</text>
</comment>
<evidence type="ECO:0000313" key="4">
    <source>
        <dbReference type="EMBL" id="GKT36487.1"/>
    </source>
</evidence>
<dbReference type="EMBL" id="BQXS01011237">
    <property type="protein sequence ID" value="GKT36487.1"/>
    <property type="molecule type" value="Genomic_DNA"/>
</dbReference>
<dbReference type="PANTHER" id="PTHR12730:SF0">
    <property type="entry name" value="PROTEIN SDA1 HOMOLOG"/>
    <property type="match status" value="1"/>
</dbReference>
<feature type="compositionally biased region" description="Basic and acidic residues" evidence="2">
    <location>
        <begin position="631"/>
        <end position="646"/>
    </location>
</feature>
<dbReference type="InterPro" id="IPR012977">
    <property type="entry name" value="SDA1_N"/>
</dbReference>
<keyword evidence="1" id="KW-0539">Nucleus</keyword>
<feature type="non-terminal residue" evidence="4">
    <location>
        <position position="717"/>
    </location>
</feature>
<keyword evidence="1" id="KW-0813">Transport</keyword>
<evidence type="ECO:0000313" key="5">
    <source>
        <dbReference type="Proteomes" id="UP001057375"/>
    </source>
</evidence>